<evidence type="ECO:0000313" key="1">
    <source>
        <dbReference type="EMBL" id="WIA09517.1"/>
    </source>
</evidence>
<keyword evidence="2" id="KW-1185">Reference proteome</keyword>
<dbReference type="EMBL" id="CP126208">
    <property type="protein sequence ID" value="WIA09517.1"/>
    <property type="molecule type" value="Genomic_DNA"/>
</dbReference>
<protein>
    <submittedName>
        <fullName evidence="1">Uncharacterized protein</fullName>
    </submittedName>
</protein>
<evidence type="ECO:0000313" key="2">
    <source>
        <dbReference type="Proteomes" id="UP001244341"/>
    </source>
</evidence>
<dbReference type="Proteomes" id="UP001244341">
    <property type="component" value="Chromosome 1b"/>
</dbReference>
<sequence length="171" mass="18185">MSPAGSYKEMPVPCFMKYFNGYCYVVNNKETCTFYSSPSYATYKACSASDNMGKTLKCSGLSEADKKNGDFAMCVDSEASAAAMLKKAGAAAKPAVFTKADGKDIKGRDVACAGKAFCEVCKPLKEVEAACAKTGGCTAFTWNGKCGYLKTKVYSGEVVSRAGWTLFQVKA</sequence>
<gene>
    <name evidence="1" type="ORF">OEZ85_008913</name>
</gene>
<accession>A0ABY8TK76</accession>
<proteinExistence type="predicted"/>
<name>A0ABY8TK76_TETOB</name>
<organism evidence="1 2">
    <name type="scientific">Tetradesmus obliquus</name>
    <name type="common">Green alga</name>
    <name type="synonym">Acutodesmus obliquus</name>
    <dbReference type="NCBI Taxonomy" id="3088"/>
    <lineage>
        <taxon>Eukaryota</taxon>
        <taxon>Viridiplantae</taxon>
        <taxon>Chlorophyta</taxon>
        <taxon>core chlorophytes</taxon>
        <taxon>Chlorophyceae</taxon>
        <taxon>CS clade</taxon>
        <taxon>Sphaeropleales</taxon>
        <taxon>Scenedesmaceae</taxon>
        <taxon>Tetradesmus</taxon>
    </lineage>
</organism>
<reference evidence="1 2" key="1">
    <citation type="submission" date="2023-05" db="EMBL/GenBank/DDBJ databases">
        <title>A 100% complete, gapless, phased diploid assembly of the Scenedesmus obliquus UTEX 3031 genome.</title>
        <authorList>
            <person name="Biondi T.C."/>
            <person name="Hanschen E.R."/>
            <person name="Kwon T."/>
            <person name="Eng W."/>
            <person name="Kruse C.P.S."/>
            <person name="Koehler S.I."/>
            <person name="Kunde Y."/>
            <person name="Gleasner C.D."/>
            <person name="You Mak K.T."/>
            <person name="Polle J."/>
            <person name="Hovde B.T."/>
            <person name="Starkenburg S.R."/>
        </authorList>
    </citation>
    <scope>NUCLEOTIDE SEQUENCE [LARGE SCALE GENOMIC DNA]</scope>
    <source>
        <strain evidence="1 2">DOE0152z</strain>
    </source>
</reference>